<dbReference type="PANTHER" id="PTHR45953:SF1">
    <property type="entry name" value="IDURONATE 2-SULFATASE"/>
    <property type="match status" value="1"/>
</dbReference>
<dbReference type="GO" id="GO:0005737">
    <property type="term" value="C:cytoplasm"/>
    <property type="evidence" value="ECO:0007669"/>
    <property type="project" value="TreeGrafter"/>
</dbReference>
<gene>
    <name evidence="4" type="ORF">GXX48_14565</name>
</gene>
<dbReference type="SUPFAM" id="SSF53649">
    <property type="entry name" value="Alkaline phosphatase-like"/>
    <property type="match status" value="1"/>
</dbReference>
<dbReference type="Pfam" id="PF00884">
    <property type="entry name" value="Sulfatase"/>
    <property type="match status" value="1"/>
</dbReference>
<feature type="non-terminal residue" evidence="4">
    <location>
        <position position="88"/>
    </location>
</feature>
<evidence type="ECO:0000313" key="5">
    <source>
        <dbReference type="Proteomes" id="UP000551563"/>
    </source>
</evidence>
<dbReference type="InterPro" id="IPR000917">
    <property type="entry name" value="Sulfatase_N"/>
</dbReference>
<evidence type="ECO:0000256" key="1">
    <source>
        <dbReference type="ARBA" id="ARBA00022723"/>
    </source>
</evidence>
<organism evidence="4 5">
    <name type="scientific">Brucella intermedia</name>
    <dbReference type="NCBI Taxonomy" id="94625"/>
    <lineage>
        <taxon>Bacteria</taxon>
        <taxon>Pseudomonadati</taxon>
        <taxon>Pseudomonadota</taxon>
        <taxon>Alphaproteobacteria</taxon>
        <taxon>Hyphomicrobiales</taxon>
        <taxon>Brucellaceae</taxon>
        <taxon>Brucella/Ochrobactrum group</taxon>
        <taxon>Brucella</taxon>
    </lineage>
</organism>
<comment type="caution">
    <text evidence="4">The sequence shown here is derived from an EMBL/GenBank/DDBJ whole genome shotgun (WGS) entry which is preliminary data.</text>
</comment>
<dbReference type="InterPro" id="IPR017850">
    <property type="entry name" value="Alkaline_phosphatase_core_sf"/>
</dbReference>
<dbReference type="GO" id="GO:0046872">
    <property type="term" value="F:metal ion binding"/>
    <property type="evidence" value="ECO:0007669"/>
    <property type="project" value="UniProtKB-KW"/>
</dbReference>
<dbReference type="EMBL" id="DUMN01000409">
    <property type="protein sequence ID" value="HHV68853.1"/>
    <property type="molecule type" value="Genomic_DNA"/>
</dbReference>
<sequence>MKKPNILILMVDQLNGTFFPDGPAEFLHVPHLRKLAERSARFANCYTASPLCAPARASFMSGQLPFRTGVYDNAAEFSSEIPTYAHHL</sequence>
<protein>
    <submittedName>
        <fullName evidence="4">Sulfatase-like hydrolase/transferase</fullName>
    </submittedName>
</protein>
<reference evidence="4 5" key="1">
    <citation type="journal article" date="2020" name="Biotechnol. Biofuels">
        <title>New insights from the biogas microbiome by comprehensive genome-resolved metagenomics of nearly 1600 species originating from multiple anaerobic digesters.</title>
        <authorList>
            <person name="Campanaro S."/>
            <person name="Treu L."/>
            <person name="Rodriguez-R L.M."/>
            <person name="Kovalovszki A."/>
            <person name="Ziels R.M."/>
            <person name="Maus I."/>
            <person name="Zhu X."/>
            <person name="Kougias P.G."/>
            <person name="Basile A."/>
            <person name="Luo G."/>
            <person name="Schluter A."/>
            <person name="Konstantinidis K.T."/>
            <person name="Angelidaki I."/>
        </authorList>
    </citation>
    <scope>NUCLEOTIDE SEQUENCE [LARGE SCALE GENOMIC DNA]</scope>
    <source>
        <strain evidence="4">AS04akNAM_66</strain>
    </source>
</reference>
<dbReference type="PANTHER" id="PTHR45953">
    <property type="entry name" value="IDURONATE 2-SULFATASE"/>
    <property type="match status" value="1"/>
</dbReference>
<evidence type="ECO:0000259" key="3">
    <source>
        <dbReference type="Pfam" id="PF00884"/>
    </source>
</evidence>
<name>A0A7V6PDB6_9HYPH</name>
<keyword evidence="2 4" id="KW-0378">Hydrolase</keyword>
<accession>A0A7V6PDB6</accession>
<keyword evidence="4" id="KW-0808">Transferase</keyword>
<evidence type="ECO:0000313" key="4">
    <source>
        <dbReference type="EMBL" id="HHV68853.1"/>
    </source>
</evidence>
<dbReference type="AlphaFoldDB" id="A0A7V6PDB6"/>
<dbReference type="Gene3D" id="3.40.720.10">
    <property type="entry name" value="Alkaline Phosphatase, subunit A"/>
    <property type="match status" value="1"/>
</dbReference>
<dbReference type="GO" id="GO:0008484">
    <property type="term" value="F:sulfuric ester hydrolase activity"/>
    <property type="evidence" value="ECO:0007669"/>
    <property type="project" value="TreeGrafter"/>
</dbReference>
<feature type="domain" description="Sulfatase N-terminal" evidence="3">
    <location>
        <begin position="4"/>
        <end position="79"/>
    </location>
</feature>
<dbReference type="GO" id="GO:0016740">
    <property type="term" value="F:transferase activity"/>
    <property type="evidence" value="ECO:0007669"/>
    <property type="project" value="UniProtKB-KW"/>
</dbReference>
<evidence type="ECO:0000256" key="2">
    <source>
        <dbReference type="ARBA" id="ARBA00022801"/>
    </source>
</evidence>
<keyword evidence="1" id="KW-0479">Metal-binding</keyword>
<dbReference type="Proteomes" id="UP000551563">
    <property type="component" value="Unassembled WGS sequence"/>
</dbReference>
<proteinExistence type="predicted"/>